<organism evidence="2 3">
    <name type="scientific">Skermanella aerolata</name>
    <dbReference type="NCBI Taxonomy" id="393310"/>
    <lineage>
        <taxon>Bacteria</taxon>
        <taxon>Pseudomonadati</taxon>
        <taxon>Pseudomonadota</taxon>
        <taxon>Alphaproteobacteria</taxon>
        <taxon>Rhodospirillales</taxon>
        <taxon>Azospirillaceae</taxon>
        <taxon>Skermanella</taxon>
    </lineage>
</organism>
<feature type="compositionally biased region" description="Low complexity" evidence="1">
    <location>
        <begin position="10"/>
        <end position="25"/>
    </location>
</feature>
<comment type="caution">
    <text evidence="2">The sequence shown here is derived from an EMBL/GenBank/DDBJ whole genome shotgun (WGS) entry which is preliminary data.</text>
</comment>
<accession>A0A512DXW7</accession>
<evidence type="ECO:0000313" key="2">
    <source>
        <dbReference type="EMBL" id="GEO41315.1"/>
    </source>
</evidence>
<evidence type="ECO:0000256" key="1">
    <source>
        <dbReference type="SAM" id="MobiDB-lite"/>
    </source>
</evidence>
<feature type="region of interest" description="Disordered" evidence="1">
    <location>
        <begin position="1"/>
        <end position="143"/>
    </location>
</feature>
<dbReference type="AlphaFoldDB" id="A0A512DXW7"/>
<sequence length="143" mass="14251">MANQNQNDNRAQGSRSSGGRQDSAGIDPNSAFPGNAAGVTQQATTEPAGATGGKQGDGAPMADIIDKAKDETAAELPDATGSKASEEADRTPRAAGHMSTGNLPHGGDDSQHRTNGSMTPMPAETGGKGNVGGTPIKDAGPNR</sequence>
<keyword evidence="3" id="KW-1185">Reference proteome</keyword>
<gene>
    <name evidence="2" type="ORF">SAE02_54630</name>
</gene>
<name>A0A512DXW7_9PROT</name>
<reference evidence="2 3" key="1">
    <citation type="submission" date="2019-07" db="EMBL/GenBank/DDBJ databases">
        <title>Whole genome shotgun sequence of Skermanella aerolata NBRC 106429.</title>
        <authorList>
            <person name="Hosoyama A."/>
            <person name="Uohara A."/>
            <person name="Ohji S."/>
            <person name="Ichikawa N."/>
        </authorList>
    </citation>
    <scope>NUCLEOTIDE SEQUENCE [LARGE SCALE GENOMIC DNA]</scope>
    <source>
        <strain evidence="2 3">NBRC 106429</strain>
    </source>
</reference>
<evidence type="ECO:0000313" key="3">
    <source>
        <dbReference type="Proteomes" id="UP000321523"/>
    </source>
</evidence>
<protein>
    <submittedName>
        <fullName evidence="2">Uncharacterized protein</fullName>
    </submittedName>
</protein>
<proteinExistence type="predicted"/>
<dbReference type="EMBL" id="BJYZ01000027">
    <property type="protein sequence ID" value="GEO41315.1"/>
    <property type="molecule type" value="Genomic_DNA"/>
</dbReference>
<dbReference type="RefSeq" id="WP_044431555.1">
    <property type="nucleotide sequence ID" value="NZ_BJYZ01000027.1"/>
</dbReference>
<dbReference type="Proteomes" id="UP000321523">
    <property type="component" value="Unassembled WGS sequence"/>
</dbReference>